<sequence length="56" mass="6451">MSLQLEYEALRHFADSWGLVFMGVLFVAFVGWTFRKGSSQHNDRAANMIFEDDDHG</sequence>
<evidence type="ECO:0000256" key="1">
    <source>
        <dbReference type="SAM" id="Phobius"/>
    </source>
</evidence>
<organism evidence="2 3">
    <name type="scientific">Glacieibacterium arshaanense</name>
    <dbReference type="NCBI Taxonomy" id="2511025"/>
    <lineage>
        <taxon>Bacteria</taxon>
        <taxon>Pseudomonadati</taxon>
        <taxon>Pseudomonadota</taxon>
        <taxon>Alphaproteobacteria</taxon>
        <taxon>Sphingomonadales</taxon>
        <taxon>Sphingosinicellaceae</taxon>
        <taxon>Glacieibacterium</taxon>
    </lineage>
</organism>
<protein>
    <submittedName>
        <fullName evidence="2">Cbb3-type cytochrome c oxidase subunit 3</fullName>
    </submittedName>
</protein>
<dbReference type="Pfam" id="PF05545">
    <property type="entry name" value="FixQ"/>
    <property type="match status" value="1"/>
</dbReference>
<reference evidence="2 3" key="1">
    <citation type="submission" date="2019-02" db="EMBL/GenBank/DDBJ databases">
        <title>Polymorphobacter sp. isolated from the lake at the Tibet of China.</title>
        <authorList>
            <person name="Li A."/>
        </authorList>
    </citation>
    <scope>NUCLEOTIDE SEQUENCE [LARGE SCALE GENOMIC DNA]</scope>
    <source>
        <strain evidence="2 3">DJ1R-1</strain>
    </source>
</reference>
<dbReference type="EMBL" id="SIHO01000002">
    <property type="protein sequence ID" value="TFU03245.1"/>
    <property type="molecule type" value="Genomic_DNA"/>
</dbReference>
<dbReference type="InterPro" id="IPR008621">
    <property type="entry name" value="Cbb3-typ_cyt_oxidase_comp"/>
</dbReference>
<name>A0A4Y9EMF4_9SPHN</name>
<keyword evidence="1" id="KW-0812">Transmembrane</keyword>
<dbReference type="OrthoDB" id="9801588at2"/>
<dbReference type="RefSeq" id="WP_135245837.1">
    <property type="nucleotide sequence ID" value="NZ_SIHO01000002.1"/>
</dbReference>
<dbReference type="AlphaFoldDB" id="A0A4Y9EMF4"/>
<keyword evidence="1" id="KW-1133">Transmembrane helix</keyword>
<keyword evidence="1" id="KW-0472">Membrane</keyword>
<gene>
    <name evidence="2" type="ORF">EUV02_08615</name>
</gene>
<dbReference type="Proteomes" id="UP000297737">
    <property type="component" value="Unassembled WGS sequence"/>
</dbReference>
<evidence type="ECO:0000313" key="2">
    <source>
        <dbReference type="EMBL" id="TFU03245.1"/>
    </source>
</evidence>
<comment type="caution">
    <text evidence="2">The sequence shown here is derived from an EMBL/GenBank/DDBJ whole genome shotgun (WGS) entry which is preliminary data.</text>
</comment>
<feature type="transmembrane region" description="Helical" evidence="1">
    <location>
        <begin position="16"/>
        <end position="34"/>
    </location>
</feature>
<proteinExistence type="predicted"/>
<evidence type="ECO:0000313" key="3">
    <source>
        <dbReference type="Proteomes" id="UP000297737"/>
    </source>
</evidence>
<keyword evidence="3" id="KW-1185">Reference proteome</keyword>
<dbReference type="CDD" id="cd01324">
    <property type="entry name" value="cbb3_Oxidase_CcoQ"/>
    <property type="match status" value="1"/>
</dbReference>
<accession>A0A4Y9EMF4</accession>